<reference evidence="2 3" key="1">
    <citation type="submission" date="2020-07" db="EMBL/GenBank/DDBJ databases">
        <title>non toxigenic Corynebacterium sp. nov from a clinical source.</title>
        <authorList>
            <person name="Bernier A.-M."/>
            <person name="Bernard K."/>
        </authorList>
    </citation>
    <scope>NUCLEOTIDE SEQUENCE [LARGE SCALE GENOMIC DNA]</scope>
    <source>
        <strain evidence="3">NML 93-0612</strain>
    </source>
</reference>
<dbReference type="Pfam" id="PF00117">
    <property type="entry name" value="GATase"/>
    <property type="match status" value="1"/>
</dbReference>
<dbReference type="Gene3D" id="3.40.50.880">
    <property type="match status" value="1"/>
</dbReference>
<accession>A0A7G5FFE8</accession>
<gene>
    <name evidence="2" type="ORF">HW450_00820</name>
</gene>
<keyword evidence="2" id="KW-0315">Glutamine amidotransferase</keyword>
<sequence>MSKFLLVSIRHGAEVLAAEYRDFLVSSGLRPTELDQVVLDSETARIGDVSQYAGVFLGGSPFNVTDAQPTAEQLWVQQEALTMVDADIPAFYACFGSSLLAHFRGGVVGDRYSETAGSSVVELTQEGTMDPLLQGVPSRFNALTGHAESVEELVTGATLLATGPTCPVQMFRINDTTWATQFHPELDAQGLATRMQEYLHNGYFAPEEYDEIVAHISSVDVAPVRQIMRNFVSYATIFSDPTLRMPAAQRS</sequence>
<dbReference type="SUPFAM" id="SSF52317">
    <property type="entry name" value="Class I glutamine amidotransferase-like"/>
    <property type="match status" value="1"/>
</dbReference>
<evidence type="ECO:0000313" key="3">
    <source>
        <dbReference type="Proteomes" id="UP000515570"/>
    </source>
</evidence>
<keyword evidence="3" id="KW-1185">Reference proteome</keyword>
<dbReference type="InterPro" id="IPR029062">
    <property type="entry name" value="Class_I_gatase-like"/>
</dbReference>
<dbReference type="CDD" id="cd01741">
    <property type="entry name" value="GATase1_1"/>
    <property type="match status" value="1"/>
</dbReference>
<dbReference type="RefSeq" id="WP_182386161.1">
    <property type="nucleotide sequence ID" value="NZ_CP059833.1"/>
</dbReference>
<organism evidence="2 3">
    <name type="scientific">Corynebacterium hindlerae</name>
    <dbReference type="NCBI Taxonomy" id="699041"/>
    <lineage>
        <taxon>Bacteria</taxon>
        <taxon>Bacillati</taxon>
        <taxon>Actinomycetota</taxon>
        <taxon>Actinomycetes</taxon>
        <taxon>Mycobacteriales</taxon>
        <taxon>Corynebacteriaceae</taxon>
        <taxon>Corynebacterium</taxon>
    </lineage>
</organism>
<evidence type="ECO:0000313" key="2">
    <source>
        <dbReference type="EMBL" id="QMV85339.1"/>
    </source>
</evidence>
<dbReference type="AlphaFoldDB" id="A0A7G5FFE8"/>
<dbReference type="GO" id="GO:0016740">
    <property type="term" value="F:transferase activity"/>
    <property type="evidence" value="ECO:0007669"/>
    <property type="project" value="UniProtKB-KW"/>
</dbReference>
<protein>
    <submittedName>
        <fullName evidence="2">Glutamine amidotransferase</fullName>
    </submittedName>
</protein>
<dbReference type="GO" id="GO:0005829">
    <property type="term" value="C:cytosol"/>
    <property type="evidence" value="ECO:0007669"/>
    <property type="project" value="TreeGrafter"/>
</dbReference>
<dbReference type="NCBIfam" id="NF005743">
    <property type="entry name" value="PRK07567.1"/>
    <property type="match status" value="1"/>
</dbReference>
<name>A0A7G5FFE8_9CORY</name>
<proteinExistence type="predicted"/>
<dbReference type="InterPro" id="IPR017926">
    <property type="entry name" value="GATASE"/>
</dbReference>
<dbReference type="Proteomes" id="UP000515570">
    <property type="component" value="Chromosome"/>
</dbReference>
<dbReference type="PANTHER" id="PTHR42695:SF5">
    <property type="entry name" value="GLUTAMINE AMIDOTRANSFERASE YLR126C-RELATED"/>
    <property type="match status" value="1"/>
</dbReference>
<dbReference type="EMBL" id="CP059833">
    <property type="protein sequence ID" value="QMV85339.1"/>
    <property type="molecule type" value="Genomic_DNA"/>
</dbReference>
<keyword evidence="2" id="KW-0808">Transferase</keyword>
<feature type="domain" description="Glutamine amidotransferase" evidence="1">
    <location>
        <begin position="40"/>
        <end position="188"/>
    </location>
</feature>
<dbReference type="PANTHER" id="PTHR42695">
    <property type="entry name" value="GLUTAMINE AMIDOTRANSFERASE YLR126C-RELATED"/>
    <property type="match status" value="1"/>
</dbReference>
<dbReference type="InterPro" id="IPR044992">
    <property type="entry name" value="ChyE-like"/>
</dbReference>
<dbReference type="PROSITE" id="PS51273">
    <property type="entry name" value="GATASE_TYPE_1"/>
    <property type="match status" value="1"/>
</dbReference>
<evidence type="ECO:0000259" key="1">
    <source>
        <dbReference type="Pfam" id="PF00117"/>
    </source>
</evidence>